<name>A0A0S8FPT6_UNCW3</name>
<reference evidence="2 3" key="1">
    <citation type="journal article" date="2015" name="Microbiome">
        <title>Genomic resolution of linkages in carbon, nitrogen, and sulfur cycling among widespread estuary sediment bacteria.</title>
        <authorList>
            <person name="Baker B.J."/>
            <person name="Lazar C.S."/>
            <person name="Teske A.P."/>
            <person name="Dick G.J."/>
        </authorList>
    </citation>
    <scope>NUCLEOTIDE SEQUENCE [LARGE SCALE GENOMIC DNA]</scope>
    <source>
        <strain evidence="2">SM23_42</strain>
    </source>
</reference>
<comment type="caution">
    <text evidence="2">The sequence shown here is derived from an EMBL/GenBank/DDBJ whole genome shotgun (WGS) entry which is preliminary data.</text>
</comment>
<keyword evidence="1" id="KW-1133">Transmembrane helix</keyword>
<dbReference type="EMBL" id="LJUJ01000043">
    <property type="protein sequence ID" value="KPK62305.1"/>
    <property type="molecule type" value="Genomic_DNA"/>
</dbReference>
<gene>
    <name evidence="2" type="ORF">AMJ83_11245</name>
</gene>
<dbReference type="Proteomes" id="UP000051373">
    <property type="component" value="Unassembled WGS sequence"/>
</dbReference>
<dbReference type="AlphaFoldDB" id="A0A0S8FPT6"/>
<proteinExistence type="predicted"/>
<feature type="transmembrane region" description="Helical" evidence="1">
    <location>
        <begin position="72"/>
        <end position="92"/>
    </location>
</feature>
<feature type="transmembrane region" description="Helical" evidence="1">
    <location>
        <begin position="7"/>
        <end position="23"/>
    </location>
</feature>
<sequence>MKRTLPLILVFIFGIMGIVPYYIPHGGYQTLDNMVRNDFLRILSAFAIVLGLGSLMKVHIDKIKKHRENWPYSYVLIIGFVVSGFIGLFGGIEGNGMLPTSIASFKFDIETLYLNIIVPLGSTMFALLAFFMASASYRAFRVRSLESALLLSAAFIVMLGVIPLGDRISPHLPTFAQWIMDIPNVASKRGITFGIALGGLATSLKVILGIERSWLGGKE</sequence>
<evidence type="ECO:0000313" key="3">
    <source>
        <dbReference type="Proteomes" id="UP000051373"/>
    </source>
</evidence>
<organism evidence="2 3">
    <name type="scientific">candidate division WOR_3 bacterium SM23_42</name>
    <dbReference type="NCBI Taxonomy" id="1703779"/>
    <lineage>
        <taxon>Bacteria</taxon>
        <taxon>Bacteria division WOR-3</taxon>
    </lineage>
</organism>
<feature type="transmembrane region" description="Helical" evidence="1">
    <location>
        <begin position="145"/>
        <end position="165"/>
    </location>
</feature>
<keyword evidence="1" id="KW-0812">Transmembrane</keyword>
<evidence type="ECO:0000256" key="1">
    <source>
        <dbReference type="SAM" id="Phobius"/>
    </source>
</evidence>
<keyword evidence="1" id="KW-0472">Membrane</keyword>
<feature type="transmembrane region" description="Helical" evidence="1">
    <location>
        <begin position="39"/>
        <end position="60"/>
    </location>
</feature>
<accession>A0A0S8FPT6</accession>
<feature type="transmembrane region" description="Helical" evidence="1">
    <location>
        <begin position="112"/>
        <end position="133"/>
    </location>
</feature>
<protein>
    <submittedName>
        <fullName evidence="2">Uncharacterized protein</fullName>
    </submittedName>
</protein>
<dbReference type="STRING" id="1703779.AMJ83_11245"/>
<evidence type="ECO:0000313" key="2">
    <source>
        <dbReference type="EMBL" id="KPK62305.1"/>
    </source>
</evidence>
<feature type="transmembrane region" description="Helical" evidence="1">
    <location>
        <begin position="190"/>
        <end position="210"/>
    </location>
</feature>